<dbReference type="Proteomes" id="UP000765509">
    <property type="component" value="Unassembled WGS sequence"/>
</dbReference>
<comment type="caution">
    <text evidence="10">The sequence shown here is derived from an EMBL/GenBank/DDBJ whole genome shotgun (WGS) entry which is preliminary data.</text>
</comment>
<dbReference type="InterPro" id="IPR021109">
    <property type="entry name" value="Peptidase_aspartic_dom_sf"/>
</dbReference>
<evidence type="ECO:0000256" key="6">
    <source>
        <dbReference type="ARBA" id="ARBA00022801"/>
    </source>
</evidence>
<dbReference type="PANTHER" id="PTHR37984:SF5">
    <property type="entry name" value="PROTEIN NYNRIN-LIKE"/>
    <property type="match status" value="1"/>
</dbReference>
<reference evidence="10" key="1">
    <citation type="submission" date="2021-03" db="EMBL/GenBank/DDBJ databases">
        <title>Draft genome sequence of rust myrtle Austropuccinia psidii MF-1, a brazilian biotype.</title>
        <authorList>
            <person name="Quecine M.C."/>
            <person name="Pachon D.M.R."/>
            <person name="Bonatelli M.L."/>
            <person name="Correr F.H."/>
            <person name="Franceschini L.M."/>
            <person name="Leite T.F."/>
            <person name="Margarido G.R.A."/>
            <person name="Almeida C.A."/>
            <person name="Ferrarezi J.A."/>
            <person name="Labate C.A."/>
        </authorList>
    </citation>
    <scope>NUCLEOTIDE SEQUENCE</scope>
    <source>
        <strain evidence="10">MF-1</strain>
    </source>
</reference>
<keyword evidence="2" id="KW-0808">Transferase</keyword>
<keyword evidence="11" id="KW-1185">Reference proteome</keyword>
<evidence type="ECO:0000256" key="5">
    <source>
        <dbReference type="ARBA" id="ARBA00022759"/>
    </source>
</evidence>
<evidence type="ECO:0000256" key="3">
    <source>
        <dbReference type="ARBA" id="ARBA00022695"/>
    </source>
</evidence>
<keyword evidence="6" id="KW-0378">Hydrolase</keyword>
<evidence type="ECO:0000256" key="7">
    <source>
        <dbReference type="ARBA" id="ARBA00022918"/>
    </source>
</evidence>
<dbReference type="CDD" id="cd01647">
    <property type="entry name" value="RT_LTR"/>
    <property type="match status" value="1"/>
</dbReference>
<dbReference type="Gene3D" id="3.30.70.270">
    <property type="match status" value="2"/>
</dbReference>
<keyword evidence="5" id="KW-0255">Endonuclease</keyword>
<sequence length="743" mass="84695">MEDIITRRIGKTWINNSMDSKVIPKSPIEDRRPERPVLKCYKCGSTSNLANTCTQEPRINEVQIVEKVQVTEEKEESDLDSAISEDTPIEDDPIENITAFFEVTEVHTYLPQYSEDCHNLINIQDARMCGTKPAKGEVYTAGASCITSVLMDDTEAKVNLDTGAICTFMGKDYLQVILPEWKKHLLPIEGVQFSSASNNMYSLGTLETNLVFPHPAGSVRVKTEIVVMDNCTSQHVILGNDYLNTYGIDINNHKDRYFTIGDNKRKQFAFYNMPKPYPPVLRRPAYPASPRARRALEKHVQEFIQLGVLRKVGHNEEVEVTTPVIIAWNNDKSRMVGDFRVLNTYTVPDRYPIPRIQDTLTQLPKANYITSMDALKGFHQNVLMPKAKKLLRIITHCGIYEYLRMPFGIKNSPSHYQRMMNTIFPTGSSEGWLIIYSDDIIICSDSWSLHLERLAKVLHKIAEVNMKISLKKFNFVFEELKALGHVVSGLSLEIDKNKVAAVLLKPIPQHKKEMMSFLGFASYYRQHLKDFEILAKSLYRICDQQNVFEMTQERIKAYEEMKKALKEAPSLLMTDWNIPFKLYIGAFGNGLGAALHQIQIIDENPTEGPVCYISRKIKPTEARYGVSRMECLCLVWALEKLPYYLYGSVFEVITDCNSVKSLLNIKTPNRHMLRWQIAIQEYKGNMTIVHKAGNIHKNAYGLSTCSLASTPDNSAYVPLEEEPQIPIEGINITDIGTEFFEEV</sequence>
<dbReference type="InterPro" id="IPR050951">
    <property type="entry name" value="Retrovirus_Pol_polyprotein"/>
</dbReference>
<proteinExistence type="predicted"/>
<dbReference type="InterPro" id="IPR043502">
    <property type="entry name" value="DNA/RNA_pol_sf"/>
</dbReference>
<keyword evidence="7" id="KW-0695">RNA-directed DNA polymerase</keyword>
<dbReference type="Pfam" id="PF00078">
    <property type="entry name" value="RVT_1"/>
    <property type="match status" value="1"/>
</dbReference>
<dbReference type="EC" id="2.7.7.49" evidence="1"/>
<evidence type="ECO:0000256" key="1">
    <source>
        <dbReference type="ARBA" id="ARBA00012493"/>
    </source>
</evidence>
<dbReference type="GO" id="GO:0004519">
    <property type="term" value="F:endonuclease activity"/>
    <property type="evidence" value="ECO:0007669"/>
    <property type="project" value="UniProtKB-KW"/>
</dbReference>
<dbReference type="GO" id="GO:0016787">
    <property type="term" value="F:hydrolase activity"/>
    <property type="evidence" value="ECO:0007669"/>
    <property type="project" value="UniProtKB-KW"/>
</dbReference>
<dbReference type="InterPro" id="IPR000477">
    <property type="entry name" value="RT_dom"/>
</dbReference>
<name>A0A9Q3IA65_9BASI</name>
<evidence type="ECO:0000256" key="2">
    <source>
        <dbReference type="ARBA" id="ARBA00022679"/>
    </source>
</evidence>
<dbReference type="Pfam" id="PF17917">
    <property type="entry name" value="RT_RNaseH"/>
    <property type="match status" value="1"/>
</dbReference>
<evidence type="ECO:0000313" key="11">
    <source>
        <dbReference type="Proteomes" id="UP000765509"/>
    </source>
</evidence>
<dbReference type="SUPFAM" id="SSF56672">
    <property type="entry name" value="DNA/RNA polymerases"/>
    <property type="match status" value="1"/>
</dbReference>
<accession>A0A9Q3IA65</accession>
<keyword evidence="4" id="KW-0540">Nuclease</keyword>
<protein>
    <recommendedName>
        <fullName evidence="1">RNA-directed DNA polymerase</fullName>
        <ecNumber evidence="1">2.7.7.49</ecNumber>
    </recommendedName>
</protein>
<dbReference type="EMBL" id="AVOT02036809">
    <property type="protein sequence ID" value="MBW0531399.1"/>
    <property type="molecule type" value="Genomic_DNA"/>
</dbReference>
<feature type="domain" description="Reverse transcriptase" evidence="8">
    <location>
        <begin position="331"/>
        <end position="486"/>
    </location>
</feature>
<dbReference type="CDD" id="cd09274">
    <property type="entry name" value="RNase_HI_RT_Ty3"/>
    <property type="match status" value="1"/>
</dbReference>
<dbReference type="PANTHER" id="PTHR37984">
    <property type="entry name" value="PROTEIN CBG26694"/>
    <property type="match status" value="1"/>
</dbReference>
<feature type="domain" description="Reverse transcriptase RNase H-like" evidence="9">
    <location>
        <begin position="576"/>
        <end position="682"/>
    </location>
</feature>
<keyword evidence="3" id="KW-0548">Nucleotidyltransferase</keyword>
<evidence type="ECO:0000259" key="9">
    <source>
        <dbReference type="Pfam" id="PF17917"/>
    </source>
</evidence>
<evidence type="ECO:0000259" key="8">
    <source>
        <dbReference type="Pfam" id="PF00078"/>
    </source>
</evidence>
<dbReference type="Gene3D" id="3.10.10.10">
    <property type="entry name" value="HIV Type 1 Reverse Transcriptase, subunit A, domain 1"/>
    <property type="match status" value="1"/>
</dbReference>
<dbReference type="InterPro" id="IPR043128">
    <property type="entry name" value="Rev_trsase/Diguanyl_cyclase"/>
</dbReference>
<dbReference type="Gene3D" id="2.40.70.10">
    <property type="entry name" value="Acid Proteases"/>
    <property type="match status" value="1"/>
</dbReference>
<evidence type="ECO:0000256" key="4">
    <source>
        <dbReference type="ARBA" id="ARBA00022722"/>
    </source>
</evidence>
<gene>
    <name evidence="10" type="ORF">O181_071114</name>
</gene>
<dbReference type="GO" id="GO:0003964">
    <property type="term" value="F:RNA-directed DNA polymerase activity"/>
    <property type="evidence" value="ECO:0007669"/>
    <property type="project" value="UniProtKB-KW"/>
</dbReference>
<dbReference type="AlphaFoldDB" id="A0A9Q3IA65"/>
<dbReference type="InterPro" id="IPR041373">
    <property type="entry name" value="RT_RNaseH"/>
</dbReference>
<organism evidence="10 11">
    <name type="scientific">Austropuccinia psidii MF-1</name>
    <dbReference type="NCBI Taxonomy" id="1389203"/>
    <lineage>
        <taxon>Eukaryota</taxon>
        <taxon>Fungi</taxon>
        <taxon>Dikarya</taxon>
        <taxon>Basidiomycota</taxon>
        <taxon>Pucciniomycotina</taxon>
        <taxon>Pucciniomycetes</taxon>
        <taxon>Pucciniales</taxon>
        <taxon>Sphaerophragmiaceae</taxon>
        <taxon>Austropuccinia</taxon>
    </lineage>
</organism>
<evidence type="ECO:0000313" key="10">
    <source>
        <dbReference type="EMBL" id="MBW0531399.1"/>
    </source>
</evidence>